<name>A0A5Q2TFT5_9BACI</name>
<proteinExistence type="predicted"/>
<dbReference type="KEGG" id="grc:GI584_01810"/>
<evidence type="ECO:0000313" key="2">
    <source>
        <dbReference type="Proteomes" id="UP000339690"/>
    </source>
</evidence>
<dbReference type="Proteomes" id="UP000339690">
    <property type="component" value="Chromosome"/>
</dbReference>
<accession>A0A5Q2TFT5</accession>
<gene>
    <name evidence="1" type="ORF">GI584_01810</name>
</gene>
<organism evidence="1 2">
    <name type="scientific">Gracilibacillus salitolerans</name>
    <dbReference type="NCBI Taxonomy" id="2663022"/>
    <lineage>
        <taxon>Bacteria</taxon>
        <taxon>Bacillati</taxon>
        <taxon>Bacillota</taxon>
        <taxon>Bacilli</taxon>
        <taxon>Bacillales</taxon>
        <taxon>Bacillaceae</taxon>
        <taxon>Gracilibacillus</taxon>
    </lineage>
</organism>
<reference evidence="1 2" key="1">
    <citation type="submission" date="2019-11" db="EMBL/GenBank/DDBJ databases">
        <title>Gracilibacillus salitolerans sp. nov., a moderate halophile isolated from a saline soil in northwest China.</title>
        <authorList>
            <person name="Gan L."/>
        </authorList>
    </citation>
    <scope>NUCLEOTIDE SEQUENCE [LARGE SCALE GENOMIC DNA]</scope>
    <source>
        <strain evidence="1 2">SCU50</strain>
    </source>
</reference>
<protein>
    <submittedName>
        <fullName evidence="1">Uncharacterized protein</fullName>
    </submittedName>
</protein>
<dbReference type="RefSeq" id="WP_153790037.1">
    <property type="nucleotide sequence ID" value="NZ_CP045915.1"/>
</dbReference>
<dbReference type="AlphaFoldDB" id="A0A5Q2TFT5"/>
<evidence type="ECO:0000313" key="1">
    <source>
        <dbReference type="EMBL" id="QGH32863.1"/>
    </source>
</evidence>
<sequence length="61" mass="7354">MGQKIKLLTITRMLQEKSGDRIGYYPKQITDDYLVIYYERMKQPEKENMLKKKVVSKKEVQ</sequence>
<keyword evidence="2" id="KW-1185">Reference proteome</keyword>
<dbReference type="EMBL" id="CP045915">
    <property type="protein sequence ID" value="QGH32863.1"/>
    <property type="molecule type" value="Genomic_DNA"/>
</dbReference>